<dbReference type="GO" id="GO:0005741">
    <property type="term" value="C:mitochondrial outer membrane"/>
    <property type="evidence" value="ECO:0007669"/>
    <property type="project" value="UniProtKB-SubCell"/>
</dbReference>
<proteinExistence type="inferred from homology"/>
<sequence length="109" mass="12232">MAVVRDEFDDIHDSEIQETFLERIEGLTEMFPDAIQSAAVSTANWSVWGIKGLFNATKSTVWLISTTSLIAFLPYIIEKERSDLEKTQVAQQRQMLLGPSAAIQQAKTN</sequence>
<dbReference type="CDD" id="cd22884">
    <property type="entry name" value="TOM22"/>
    <property type="match status" value="1"/>
</dbReference>
<dbReference type="GO" id="GO:0006886">
    <property type="term" value="P:intracellular protein transport"/>
    <property type="evidence" value="ECO:0007669"/>
    <property type="project" value="InterPro"/>
</dbReference>
<dbReference type="PANTHER" id="PTHR12504">
    <property type="entry name" value="MITOCHONDRIAL IMPORT RECEPTOR SUBUNIT TOM22"/>
    <property type="match status" value="1"/>
</dbReference>
<evidence type="ECO:0000256" key="9">
    <source>
        <dbReference type="ARBA" id="ARBA00023010"/>
    </source>
</evidence>
<reference evidence="14" key="1">
    <citation type="submission" date="2010-08" db="EMBL/GenBank/DDBJ databases">
        <authorList>
            <consortium name="Caenorhabditis japonica Sequencing Consortium"/>
            <person name="Wilson R.K."/>
        </authorList>
    </citation>
    <scope>NUCLEOTIDE SEQUENCE [LARGE SCALE GENOMIC DNA]</scope>
    <source>
        <strain evidence="14">DF5081</strain>
    </source>
</reference>
<keyword evidence="5" id="KW-0812">Transmembrane</keyword>
<dbReference type="EnsemblMetazoa" id="CJA04990.1">
    <property type="protein sequence ID" value="CJA04990.1"/>
    <property type="gene ID" value="WBGene00124194"/>
</dbReference>
<keyword evidence="7" id="KW-0653">Protein transport</keyword>
<evidence type="ECO:0000256" key="8">
    <source>
        <dbReference type="ARBA" id="ARBA00022989"/>
    </source>
</evidence>
<evidence type="ECO:0000313" key="13">
    <source>
        <dbReference type="EnsemblMetazoa" id="CJA04990.1"/>
    </source>
</evidence>
<keyword evidence="9" id="KW-0811">Translocation</keyword>
<keyword evidence="4" id="KW-0813">Transport</keyword>
<accession>A0A8R1HLF8</accession>
<dbReference type="Pfam" id="PF04281">
    <property type="entry name" value="Tom22"/>
    <property type="match status" value="1"/>
</dbReference>
<keyword evidence="11" id="KW-0472">Membrane</keyword>
<evidence type="ECO:0000256" key="11">
    <source>
        <dbReference type="ARBA" id="ARBA00023136"/>
    </source>
</evidence>
<protein>
    <recommendedName>
        <fullName evidence="3">Mitochondrial import receptor subunit TOM22 homolog</fullName>
    </recommendedName>
</protein>
<dbReference type="PANTHER" id="PTHR12504:SF0">
    <property type="entry name" value="MITOCHONDRIAL IMPORT RECEPTOR SUBUNIT TOM22 HOMOLOG"/>
    <property type="match status" value="1"/>
</dbReference>
<reference evidence="13" key="2">
    <citation type="submission" date="2022-06" db="UniProtKB">
        <authorList>
            <consortium name="EnsemblMetazoa"/>
        </authorList>
    </citation>
    <scope>IDENTIFICATION</scope>
    <source>
        <strain evidence="13">DF5081</strain>
    </source>
</reference>
<evidence type="ECO:0000256" key="5">
    <source>
        <dbReference type="ARBA" id="ARBA00022692"/>
    </source>
</evidence>
<name>A0A8R1HLF8_CAEJA</name>
<evidence type="ECO:0000256" key="12">
    <source>
        <dbReference type="ARBA" id="ARBA00023170"/>
    </source>
</evidence>
<keyword evidence="12" id="KW-0675">Receptor</keyword>
<keyword evidence="10" id="KW-0496">Mitochondrion</keyword>
<dbReference type="AlphaFoldDB" id="A0A8R1HLF8"/>
<keyword evidence="6" id="KW-1000">Mitochondrion outer membrane</keyword>
<evidence type="ECO:0000256" key="1">
    <source>
        <dbReference type="ARBA" id="ARBA00004572"/>
    </source>
</evidence>
<evidence type="ECO:0000256" key="10">
    <source>
        <dbReference type="ARBA" id="ARBA00023128"/>
    </source>
</evidence>
<evidence type="ECO:0000256" key="6">
    <source>
        <dbReference type="ARBA" id="ARBA00022787"/>
    </source>
</evidence>
<dbReference type="InterPro" id="IPR005683">
    <property type="entry name" value="Tom22"/>
</dbReference>
<dbReference type="OMA" id="FPEKAWS"/>
<evidence type="ECO:0000256" key="3">
    <source>
        <dbReference type="ARBA" id="ARBA00016229"/>
    </source>
</evidence>
<evidence type="ECO:0000256" key="7">
    <source>
        <dbReference type="ARBA" id="ARBA00022927"/>
    </source>
</evidence>
<organism evidence="13 14">
    <name type="scientific">Caenorhabditis japonica</name>
    <dbReference type="NCBI Taxonomy" id="281687"/>
    <lineage>
        <taxon>Eukaryota</taxon>
        <taxon>Metazoa</taxon>
        <taxon>Ecdysozoa</taxon>
        <taxon>Nematoda</taxon>
        <taxon>Chromadorea</taxon>
        <taxon>Rhabditida</taxon>
        <taxon>Rhabditina</taxon>
        <taxon>Rhabditomorpha</taxon>
        <taxon>Rhabditoidea</taxon>
        <taxon>Rhabditidae</taxon>
        <taxon>Peloderinae</taxon>
        <taxon>Caenorhabditis</taxon>
    </lineage>
</organism>
<keyword evidence="14" id="KW-1185">Reference proteome</keyword>
<comment type="similarity">
    <text evidence="2">Belongs to the Tom22 family.</text>
</comment>
<dbReference type="Proteomes" id="UP000005237">
    <property type="component" value="Unassembled WGS sequence"/>
</dbReference>
<evidence type="ECO:0000256" key="4">
    <source>
        <dbReference type="ARBA" id="ARBA00022448"/>
    </source>
</evidence>
<evidence type="ECO:0000313" key="14">
    <source>
        <dbReference type="Proteomes" id="UP000005237"/>
    </source>
</evidence>
<comment type="subcellular location">
    <subcellularLocation>
        <location evidence="1">Mitochondrion outer membrane</location>
        <topology evidence="1">Single-pass membrane protein</topology>
    </subcellularLocation>
</comment>
<keyword evidence="8" id="KW-1133">Transmembrane helix</keyword>
<evidence type="ECO:0000256" key="2">
    <source>
        <dbReference type="ARBA" id="ARBA00009874"/>
    </source>
</evidence>